<dbReference type="Proteomes" id="UP000187209">
    <property type="component" value="Unassembled WGS sequence"/>
</dbReference>
<dbReference type="PANTHER" id="PTHR24412">
    <property type="entry name" value="KELCH PROTEIN"/>
    <property type="match status" value="1"/>
</dbReference>
<evidence type="ECO:0000256" key="2">
    <source>
        <dbReference type="ARBA" id="ARBA00022737"/>
    </source>
</evidence>
<dbReference type="Pfam" id="PF01344">
    <property type="entry name" value="Kelch_1"/>
    <property type="match status" value="2"/>
</dbReference>
<dbReference type="EMBL" id="MPUH01000135">
    <property type="protein sequence ID" value="OMJ89044.1"/>
    <property type="molecule type" value="Genomic_DNA"/>
</dbReference>
<dbReference type="InterPro" id="IPR015915">
    <property type="entry name" value="Kelch-typ_b-propeller"/>
</dbReference>
<name>A0A1R2CJ28_9CILI</name>
<keyword evidence="4" id="KW-1185">Reference proteome</keyword>
<gene>
    <name evidence="3" type="ORF">SteCoe_8864</name>
</gene>
<comment type="caution">
    <text evidence="3">The sequence shown here is derived from an EMBL/GenBank/DDBJ whole genome shotgun (WGS) entry which is preliminary data.</text>
</comment>
<dbReference type="InterPro" id="IPR006652">
    <property type="entry name" value="Kelch_1"/>
</dbReference>
<keyword evidence="1" id="KW-0880">Kelch repeat</keyword>
<evidence type="ECO:0000313" key="4">
    <source>
        <dbReference type="Proteomes" id="UP000187209"/>
    </source>
</evidence>
<organism evidence="3 4">
    <name type="scientific">Stentor coeruleus</name>
    <dbReference type="NCBI Taxonomy" id="5963"/>
    <lineage>
        <taxon>Eukaryota</taxon>
        <taxon>Sar</taxon>
        <taxon>Alveolata</taxon>
        <taxon>Ciliophora</taxon>
        <taxon>Postciliodesmatophora</taxon>
        <taxon>Heterotrichea</taxon>
        <taxon>Heterotrichida</taxon>
        <taxon>Stentoridae</taxon>
        <taxon>Stentor</taxon>
    </lineage>
</organism>
<reference evidence="3 4" key="1">
    <citation type="submission" date="2016-11" db="EMBL/GenBank/DDBJ databases">
        <title>The macronuclear genome of Stentor coeruleus: a giant cell with tiny introns.</title>
        <authorList>
            <person name="Slabodnick M."/>
            <person name="Ruby J.G."/>
            <person name="Reiff S.B."/>
            <person name="Swart E.C."/>
            <person name="Gosai S."/>
            <person name="Prabakaran S."/>
            <person name="Witkowska E."/>
            <person name="Larue G.E."/>
            <person name="Fisher S."/>
            <person name="Freeman R.M."/>
            <person name="Gunawardena J."/>
            <person name="Chu W."/>
            <person name="Stover N.A."/>
            <person name="Gregory B.D."/>
            <person name="Nowacki M."/>
            <person name="Derisi J."/>
            <person name="Roy S.W."/>
            <person name="Marshall W.F."/>
            <person name="Sood P."/>
        </authorList>
    </citation>
    <scope>NUCLEOTIDE SEQUENCE [LARGE SCALE GENOMIC DNA]</scope>
    <source>
        <strain evidence="3">WM001</strain>
    </source>
</reference>
<dbReference type="Gene3D" id="2.120.10.80">
    <property type="entry name" value="Kelch-type beta propeller"/>
    <property type="match status" value="1"/>
</dbReference>
<accession>A0A1R2CJ28</accession>
<dbReference type="SMART" id="SM00612">
    <property type="entry name" value="Kelch"/>
    <property type="match status" value="2"/>
</dbReference>
<proteinExistence type="predicted"/>
<dbReference type="AlphaFoldDB" id="A0A1R2CJ28"/>
<dbReference type="OrthoDB" id="191037at2759"/>
<protein>
    <submittedName>
        <fullName evidence="3">Uncharacterized protein</fullName>
    </submittedName>
</protein>
<evidence type="ECO:0000313" key="3">
    <source>
        <dbReference type="EMBL" id="OMJ89044.1"/>
    </source>
</evidence>
<sequence>MEIGRISTLVLLTLKYKDKTIIIAPPKSLIHLKYTLGRLLGLRLPPSLYIILYENCEVDSSTYDNFITKTSCELSILERETDQSAFIFITSLYIIIFKHPYTNIERLENCNIHWSSVVFSLPRKNPILIAGDKTHEFNIYNYTIQLKPIMQFPRYFFASTIIKEYIYVLGGVSIEGYTNICERYNTNLDQWEYIHSHLGIGKSGMTACQWGNMKIFLFGGLDGVNYSSAIECYDVEYGVWKILPITLPWETYYIAVAEVDNGILILGGKDNRECVNLDVGSLTFRNEGTIMQSVECTKFAQVGKRNACVYYFMNLDCYILSFDIDKKKFEVLHDPKKTAYNN</sequence>
<keyword evidence="2" id="KW-0677">Repeat</keyword>
<dbReference type="SUPFAM" id="SSF117281">
    <property type="entry name" value="Kelch motif"/>
    <property type="match status" value="1"/>
</dbReference>
<evidence type="ECO:0000256" key="1">
    <source>
        <dbReference type="ARBA" id="ARBA00022441"/>
    </source>
</evidence>